<proteinExistence type="predicted"/>
<name>A0A8X6GWL6_TRICU</name>
<keyword evidence="2" id="KW-1185">Reference proteome</keyword>
<protein>
    <submittedName>
        <fullName evidence="1">Uncharacterized protein</fullName>
    </submittedName>
</protein>
<accession>A0A8X6GWL6</accession>
<gene>
    <name evidence="1" type="ORF">TNCT_207541</name>
</gene>
<evidence type="ECO:0000313" key="1">
    <source>
        <dbReference type="EMBL" id="GFR12796.1"/>
    </source>
</evidence>
<organism evidence="1 2">
    <name type="scientific">Trichonephila clavata</name>
    <name type="common">Joro spider</name>
    <name type="synonym">Nephila clavata</name>
    <dbReference type="NCBI Taxonomy" id="2740835"/>
    <lineage>
        <taxon>Eukaryota</taxon>
        <taxon>Metazoa</taxon>
        <taxon>Ecdysozoa</taxon>
        <taxon>Arthropoda</taxon>
        <taxon>Chelicerata</taxon>
        <taxon>Arachnida</taxon>
        <taxon>Araneae</taxon>
        <taxon>Araneomorphae</taxon>
        <taxon>Entelegynae</taxon>
        <taxon>Araneoidea</taxon>
        <taxon>Nephilidae</taxon>
        <taxon>Trichonephila</taxon>
    </lineage>
</organism>
<sequence length="122" mass="13908">MCNFLFTIHCLLGRSFYANRGKATLNRKIERKECFPTAPRSRGVIRGQPLEASVETSLSLLSLFLLRARFSWHVRPLLEPSLPPLPTQLCFLRVEQSKEGILGGSRVVKAPDKFSKPQRNRE</sequence>
<reference evidence="1" key="1">
    <citation type="submission" date="2020-07" db="EMBL/GenBank/DDBJ databases">
        <title>Multicomponent nature underlies the extraordinary mechanical properties of spider dragline silk.</title>
        <authorList>
            <person name="Kono N."/>
            <person name="Nakamura H."/>
            <person name="Mori M."/>
            <person name="Yoshida Y."/>
            <person name="Ohtoshi R."/>
            <person name="Malay A.D."/>
            <person name="Moran D.A.P."/>
            <person name="Tomita M."/>
            <person name="Numata K."/>
            <person name="Arakawa K."/>
        </authorList>
    </citation>
    <scope>NUCLEOTIDE SEQUENCE</scope>
</reference>
<dbReference type="AlphaFoldDB" id="A0A8X6GWL6"/>
<comment type="caution">
    <text evidence="1">The sequence shown here is derived from an EMBL/GenBank/DDBJ whole genome shotgun (WGS) entry which is preliminary data.</text>
</comment>
<evidence type="ECO:0000313" key="2">
    <source>
        <dbReference type="Proteomes" id="UP000887116"/>
    </source>
</evidence>
<dbReference type="Proteomes" id="UP000887116">
    <property type="component" value="Unassembled WGS sequence"/>
</dbReference>
<dbReference type="EMBL" id="BMAO01017023">
    <property type="protein sequence ID" value="GFR12796.1"/>
    <property type="molecule type" value="Genomic_DNA"/>
</dbReference>